<accession>A0A6M8HTN7</accession>
<dbReference type="CDD" id="cd00077">
    <property type="entry name" value="HDc"/>
    <property type="match status" value="1"/>
</dbReference>
<protein>
    <submittedName>
        <fullName evidence="2">HD domain-containing protein</fullName>
    </submittedName>
</protein>
<dbReference type="Pfam" id="PF13487">
    <property type="entry name" value="HD_5"/>
    <property type="match status" value="1"/>
</dbReference>
<name>A0A6M8HTN7_9PROT</name>
<evidence type="ECO:0000313" key="2">
    <source>
        <dbReference type="EMBL" id="QKE91527.1"/>
    </source>
</evidence>
<sequence>MLAKLARLSASPSQVRVGAMVRRLATLAGLEPAETEGLIAAIPLYDIGMISVPEAILCKSGLLDERELGILQRHTEVGARLLVGTPSPAFEFAAELALCHHEFWNGEGYPRRLAADDIPIGARIVALADAFDALASERLNGTAWSIENAARHIAVEAGRRYDPTLVKVFLDDLPMMLALRSPGGNPDPHDRGSGQPKHWAMSMRGPLVWPAALAGGLLDRSVSVSHARLPVPPTADLA</sequence>
<keyword evidence="3" id="KW-1185">Reference proteome</keyword>
<reference evidence="2 3" key="1">
    <citation type="journal article" date="2014" name="World J. Microbiol. Biotechnol.">
        <title>Biodiversity and physiological characteristics of Antarctic and Arctic lichens-associated bacteria.</title>
        <authorList>
            <person name="Lee Y.M."/>
            <person name="Kim E.H."/>
            <person name="Lee H.K."/>
            <person name="Hong S.G."/>
        </authorList>
    </citation>
    <scope>NUCLEOTIDE SEQUENCE [LARGE SCALE GENOMIC DNA]</scope>
    <source>
        <strain evidence="2 3">PAMC 26569</strain>
    </source>
</reference>
<dbReference type="KEGG" id="lck:HN018_17125"/>
<dbReference type="InterPro" id="IPR003607">
    <property type="entry name" value="HD/PDEase_dom"/>
</dbReference>
<dbReference type="EMBL" id="CP053708">
    <property type="protein sequence ID" value="QKE91527.1"/>
    <property type="molecule type" value="Genomic_DNA"/>
</dbReference>
<dbReference type="PROSITE" id="PS51832">
    <property type="entry name" value="HD_GYP"/>
    <property type="match status" value="1"/>
</dbReference>
<dbReference type="SUPFAM" id="SSF109604">
    <property type="entry name" value="HD-domain/PDEase-like"/>
    <property type="match status" value="1"/>
</dbReference>
<dbReference type="PANTHER" id="PTHR45228:SF5">
    <property type="entry name" value="CYCLIC DI-GMP PHOSPHODIESTERASE VC_1348-RELATED"/>
    <property type="match status" value="1"/>
</dbReference>
<dbReference type="AlphaFoldDB" id="A0A6M8HTN7"/>
<evidence type="ECO:0000313" key="3">
    <source>
        <dbReference type="Proteomes" id="UP000500767"/>
    </source>
</evidence>
<proteinExistence type="predicted"/>
<dbReference type="RefSeq" id="WP_172443486.1">
    <property type="nucleotide sequence ID" value="NZ_CP053708.1"/>
</dbReference>
<dbReference type="Gene3D" id="1.10.3210.10">
    <property type="entry name" value="Hypothetical protein af1432"/>
    <property type="match status" value="1"/>
</dbReference>
<dbReference type="Proteomes" id="UP000500767">
    <property type="component" value="Chromosome"/>
</dbReference>
<dbReference type="InterPro" id="IPR052020">
    <property type="entry name" value="Cyclic_di-GMP/3'3'-cGAMP_PDE"/>
</dbReference>
<dbReference type="GO" id="GO:0008081">
    <property type="term" value="F:phosphoric diester hydrolase activity"/>
    <property type="evidence" value="ECO:0007669"/>
    <property type="project" value="UniProtKB-ARBA"/>
</dbReference>
<feature type="domain" description="HD-GYP" evidence="1">
    <location>
        <begin position="1"/>
        <end position="185"/>
    </location>
</feature>
<organism evidence="2 3">
    <name type="scientific">Lichenicola cladoniae</name>
    <dbReference type="NCBI Taxonomy" id="1484109"/>
    <lineage>
        <taxon>Bacteria</taxon>
        <taxon>Pseudomonadati</taxon>
        <taxon>Pseudomonadota</taxon>
        <taxon>Alphaproteobacteria</taxon>
        <taxon>Acetobacterales</taxon>
        <taxon>Acetobacteraceae</taxon>
        <taxon>Lichenicola</taxon>
    </lineage>
</organism>
<evidence type="ECO:0000259" key="1">
    <source>
        <dbReference type="PROSITE" id="PS51832"/>
    </source>
</evidence>
<dbReference type="PANTHER" id="PTHR45228">
    <property type="entry name" value="CYCLIC DI-GMP PHOSPHODIESTERASE TM_0186-RELATED"/>
    <property type="match status" value="1"/>
</dbReference>
<gene>
    <name evidence="2" type="ORF">HN018_17125</name>
</gene>
<dbReference type="InterPro" id="IPR037522">
    <property type="entry name" value="HD_GYP_dom"/>
</dbReference>